<organism evidence="2 3">
    <name type="scientific">Candidatus Komeilibacteria bacterium CG_4_10_14_0_2_um_filter_37_10</name>
    <dbReference type="NCBI Taxonomy" id="1974470"/>
    <lineage>
        <taxon>Bacteria</taxon>
        <taxon>Candidatus Komeiliibacteriota</taxon>
    </lineage>
</organism>
<feature type="domain" description="Transcription regulator TrmB N-terminal" evidence="1">
    <location>
        <begin position="8"/>
        <end position="73"/>
    </location>
</feature>
<dbReference type="Pfam" id="PF01978">
    <property type="entry name" value="TrmB"/>
    <property type="match status" value="1"/>
</dbReference>
<dbReference type="InterPro" id="IPR002831">
    <property type="entry name" value="Tscrpt_reg_TrmB_N"/>
</dbReference>
<dbReference type="AlphaFoldDB" id="A0A2M7VFJ0"/>
<proteinExistence type="predicted"/>
<protein>
    <recommendedName>
        <fullName evidence="1">Transcription regulator TrmB N-terminal domain-containing protein</fullName>
    </recommendedName>
</protein>
<dbReference type="CDD" id="cd00090">
    <property type="entry name" value="HTH_ARSR"/>
    <property type="match status" value="1"/>
</dbReference>
<dbReference type="Proteomes" id="UP000230405">
    <property type="component" value="Unassembled WGS sequence"/>
</dbReference>
<dbReference type="InterPro" id="IPR051797">
    <property type="entry name" value="TrmB-like"/>
</dbReference>
<evidence type="ECO:0000259" key="1">
    <source>
        <dbReference type="Pfam" id="PF01978"/>
    </source>
</evidence>
<comment type="caution">
    <text evidence="2">The sequence shown here is derived from an EMBL/GenBank/DDBJ whole genome shotgun (WGS) entry which is preliminary data.</text>
</comment>
<name>A0A2M7VFJ0_9BACT</name>
<dbReference type="PANTHER" id="PTHR34293:SF1">
    <property type="entry name" value="HTH-TYPE TRANSCRIPTIONAL REGULATOR TRMBL2"/>
    <property type="match status" value="1"/>
</dbReference>
<dbReference type="SUPFAM" id="SSF46785">
    <property type="entry name" value="Winged helix' DNA-binding domain"/>
    <property type="match status" value="1"/>
</dbReference>
<dbReference type="InterPro" id="IPR036388">
    <property type="entry name" value="WH-like_DNA-bd_sf"/>
</dbReference>
<dbReference type="PANTHER" id="PTHR34293">
    <property type="entry name" value="HTH-TYPE TRANSCRIPTIONAL REGULATOR TRMBL2"/>
    <property type="match status" value="1"/>
</dbReference>
<gene>
    <name evidence="2" type="ORF">COX77_02290</name>
</gene>
<sequence length="259" mass="29757">MLLENLINYGLSDKEAKVYLAALELNESSAQDIAKLAKINRATVYVIIESLVRNGLISIVRRGKKSMYLAANPNKMIELLEQQKAKIAAKVDEVRSVLPELETIYNYSPSKPRIRYFEGLAGLQELYRDTLKTNQTIYSFDPVHEGMSKALLKWLGEEYVPERIKKEIDIKVICPHFQQPSTARFIEESKKLRRELRLVPADKFPFTIEIEVYGSKVAIISYDVKEMFGVIIESEAVHKTMKCIFDLSWEGATKYQENN</sequence>
<dbReference type="Gene3D" id="1.10.10.10">
    <property type="entry name" value="Winged helix-like DNA-binding domain superfamily/Winged helix DNA-binding domain"/>
    <property type="match status" value="1"/>
</dbReference>
<evidence type="ECO:0000313" key="3">
    <source>
        <dbReference type="Proteomes" id="UP000230405"/>
    </source>
</evidence>
<evidence type="ECO:0000313" key="2">
    <source>
        <dbReference type="EMBL" id="PIZ99191.1"/>
    </source>
</evidence>
<dbReference type="InterPro" id="IPR011991">
    <property type="entry name" value="ArsR-like_HTH"/>
</dbReference>
<dbReference type="InterPro" id="IPR036390">
    <property type="entry name" value="WH_DNA-bd_sf"/>
</dbReference>
<dbReference type="EMBL" id="PFPO01000043">
    <property type="protein sequence ID" value="PIZ99191.1"/>
    <property type="molecule type" value="Genomic_DNA"/>
</dbReference>
<reference evidence="3" key="1">
    <citation type="submission" date="2017-09" db="EMBL/GenBank/DDBJ databases">
        <title>Depth-based differentiation of microbial function through sediment-hosted aquifers and enrichment of novel symbionts in the deep terrestrial subsurface.</title>
        <authorList>
            <person name="Probst A.J."/>
            <person name="Ladd B."/>
            <person name="Jarett J.K."/>
            <person name="Geller-Mcgrath D.E."/>
            <person name="Sieber C.M.K."/>
            <person name="Emerson J.B."/>
            <person name="Anantharaman K."/>
            <person name="Thomas B.C."/>
            <person name="Malmstrom R."/>
            <person name="Stieglmeier M."/>
            <person name="Klingl A."/>
            <person name="Woyke T."/>
            <person name="Ryan C.M."/>
            <person name="Banfield J.F."/>
        </authorList>
    </citation>
    <scope>NUCLEOTIDE SEQUENCE [LARGE SCALE GENOMIC DNA]</scope>
</reference>
<accession>A0A2M7VFJ0</accession>